<protein>
    <submittedName>
        <fullName evidence="5">Helix-turn-helix domain-containing protein</fullName>
    </submittedName>
</protein>
<dbReference type="PANTHER" id="PTHR46796:SF6">
    <property type="entry name" value="ARAC SUBFAMILY"/>
    <property type="match status" value="1"/>
</dbReference>
<dbReference type="Pfam" id="PF12833">
    <property type="entry name" value="HTH_18"/>
    <property type="match status" value="1"/>
</dbReference>
<dbReference type="InterPro" id="IPR035418">
    <property type="entry name" value="AraC-bd_2"/>
</dbReference>
<evidence type="ECO:0000256" key="1">
    <source>
        <dbReference type="ARBA" id="ARBA00023015"/>
    </source>
</evidence>
<comment type="caution">
    <text evidence="5">The sequence shown here is derived from an EMBL/GenBank/DDBJ whole genome shotgun (WGS) entry which is preliminary data.</text>
</comment>
<proteinExistence type="predicted"/>
<keyword evidence="1" id="KW-0805">Transcription regulation</keyword>
<feature type="domain" description="HTH araC/xylS-type" evidence="4">
    <location>
        <begin position="216"/>
        <end position="317"/>
    </location>
</feature>
<accession>A0ABW8CAZ3</accession>
<keyword evidence="6" id="KW-1185">Reference proteome</keyword>
<name>A0ABW8CAZ3_9ACTN</name>
<evidence type="ECO:0000313" key="6">
    <source>
        <dbReference type="Proteomes" id="UP001614394"/>
    </source>
</evidence>
<dbReference type="EMBL" id="JBITYG010000006">
    <property type="protein sequence ID" value="MFI9103278.1"/>
    <property type="molecule type" value="Genomic_DNA"/>
</dbReference>
<dbReference type="PANTHER" id="PTHR46796">
    <property type="entry name" value="HTH-TYPE TRANSCRIPTIONAL ACTIVATOR RHAS-RELATED"/>
    <property type="match status" value="1"/>
</dbReference>
<dbReference type="SUPFAM" id="SSF46689">
    <property type="entry name" value="Homeodomain-like"/>
    <property type="match status" value="1"/>
</dbReference>
<dbReference type="InterPro" id="IPR050204">
    <property type="entry name" value="AraC_XylS_family_regulators"/>
</dbReference>
<dbReference type="InterPro" id="IPR018060">
    <property type="entry name" value="HTH_AraC"/>
</dbReference>
<evidence type="ECO:0000256" key="2">
    <source>
        <dbReference type="ARBA" id="ARBA00023125"/>
    </source>
</evidence>
<evidence type="ECO:0000313" key="5">
    <source>
        <dbReference type="EMBL" id="MFI9103278.1"/>
    </source>
</evidence>
<keyword evidence="2" id="KW-0238">DNA-binding</keyword>
<dbReference type="Proteomes" id="UP001614394">
    <property type="component" value="Unassembled WGS sequence"/>
</dbReference>
<organism evidence="5 6">
    <name type="scientific">Streptomyces fildesensis</name>
    <dbReference type="NCBI Taxonomy" id="375757"/>
    <lineage>
        <taxon>Bacteria</taxon>
        <taxon>Bacillati</taxon>
        <taxon>Actinomycetota</taxon>
        <taxon>Actinomycetes</taxon>
        <taxon>Kitasatosporales</taxon>
        <taxon>Streptomycetaceae</taxon>
        <taxon>Streptomyces</taxon>
    </lineage>
</organism>
<sequence length="326" mass="35829">MHPIVFDTVEVPVAERPAAWVETMALAQVTQRVKFLETARLSARMEIMPLGVGQLSTLSYASLVAQRTPRLVRQSDPEMYHVAVATGGEIGIAQHRQSSLLRKGDMGFFDSSRPFDTQAGETPGRALLFQFPKGLLRLPHQRFTALCGLSRPWTQGVGRLFGQFLVELAEQYPHCTPQQAAGLGATAVDLLMAVLAEEGDAPRDGDGEPQQQGTFLRMSAFVTDHLADPALGPEALAAAHHVSLRYLHRVFQNNGTTPCTFIREQRMSRCRRDLADPALRHLTVHAIATRWGYPQPQAFARAFRAATGMSATEYRAQHTAPPALPS</sequence>
<gene>
    <name evidence="5" type="ORF">ACIGXA_22420</name>
</gene>
<dbReference type="RefSeq" id="WP_399652056.1">
    <property type="nucleotide sequence ID" value="NZ_JBITYG010000006.1"/>
</dbReference>
<keyword evidence="3" id="KW-0804">Transcription</keyword>
<dbReference type="PROSITE" id="PS01124">
    <property type="entry name" value="HTH_ARAC_FAMILY_2"/>
    <property type="match status" value="1"/>
</dbReference>
<dbReference type="SMART" id="SM00342">
    <property type="entry name" value="HTH_ARAC"/>
    <property type="match status" value="1"/>
</dbReference>
<evidence type="ECO:0000259" key="4">
    <source>
        <dbReference type="PROSITE" id="PS01124"/>
    </source>
</evidence>
<dbReference type="InterPro" id="IPR009057">
    <property type="entry name" value="Homeodomain-like_sf"/>
</dbReference>
<reference evidence="5 6" key="1">
    <citation type="submission" date="2024-10" db="EMBL/GenBank/DDBJ databases">
        <title>The Natural Products Discovery Center: Release of the First 8490 Sequenced Strains for Exploring Actinobacteria Biosynthetic Diversity.</title>
        <authorList>
            <person name="Kalkreuter E."/>
            <person name="Kautsar S.A."/>
            <person name="Yang D."/>
            <person name="Bader C.D."/>
            <person name="Teijaro C.N."/>
            <person name="Fluegel L."/>
            <person name="Davis C.M."/>
            <person name="Simpson J.R."/>
            <person name="Lauterbach L."/>
            <person name="Steele A.D."/>
            <person name="Gui C."/>
            <person name="Meng S."/>
            <person name="Li G."/>
            <person name="Viehrig K."/>
            <person name="Ye F."/>
            <person name="Su P."/>
            <person name="Kiefer A.F."/>
            <person name="Nichols A."/>
            <person name="Cepeda A.J."/>
            <person name="Yan W."/>
            <person name="Fan B."/>
            <person name="Jiang Y."/>
            <person name="Adhikari A."/>
            <person name="Zheng C.-J."/>
            <person name="Schuster L."/>
            <person name="Cowan T.M."/>
            <person name="Smanski M.J."/>
            <person name="Chevrette M.G."/>
            <person name="De Carvalho L.P.S."/>
            <person name="Shen B."/>
        </authorList>
    </citation>
    <scope>NUCLEOTIDE SEQUENCE [LARGE SCALE GENOMIC DNA]</scope>
    <source>
        <strain evidence="5 6">NPDC053399</strain>
    </source>
</reference>
<dbReference type="Pfam" id="PF14525">
    <property type="entry name" value="AraC_binding_2"/>
    <property type="match status" value="1"/>
</dbReference>
<dbReference type="Gene3D" id="1.10.10.60">
    <property type="entry name" value="Homeodomain-like"/>
    <property type="match status" value="1"/>
</dbReference>
<evidence type="ECO:0000256" key="3">
    <source>
        <dbReference type="ARBA" id="ARBA00023163"/>
    </source>
</evidence>